<dbReference type="InterPro" id="IPR008928">
    <property type="entry name" value="6-hairpin_glycosidase_sf"/>
</dbReference>
<dbReference type="Gene3D" id="1.50.10.10">
    <property type="match status" value="1"/>
</dbReference>
<reference evidence="6" key="1">
    <citation type="journal article" date="2019" name="Int. J. Syst. Evol. Microbiol.">
        <title>The Global Catalogue of Microorganisms (GCM) 10K type strain sequencing project: providing services to taxonomists for standard genome sequencing and annotation.</title>
        <authorList>
            <consortium name="The Broad Institute Genomics Platform"/>
            <consortium name="The Broad Institute Genome Sequencing Center for Infectious Disease"/>
            <person name="Wu L."/>
            <person name="Ma J."/>
        </authorList>
    </citation>
    <scope>NUCLEOTIDE SEQUENCE [LARGE SCALE GENOMIC DNA]</scope>
    <source>
        <strain evidence="6">KACC 14058</strain>
    </source>
</reference>
<sequence>MDKLFLEIKQHLANKILPFWMKLKDEENGGFYGEVGYDLEVNKVADKGGIATARFLWTFSSAYRVTKDKKYLECAEHLYVFMRDYLIDPDYKGMYWLVDYKGQPKDTRKHIYAQSFALYALSEYYRITKNEEALTLAFDIFQLIEEKGYDASNGAYREEFDRNWNEQSNEMLSENGVIAEITMNTHIHILEAYTNFYKAYPTDVLKQRLTDLIEIHYTKIYNEETKFLGVFFDKNWNELVNMKSFGHDIEASWLLDEAIKTIGLKNEKYDEMVLDIAYNIADYAMQEDGSLINEQVEDAYDYTRIWWVQAEAMVGYLNAWEHTKDPKFEVIIEKLWDYIKENIVDERANGEWYWSIEKDGKPTEKSVGEPWKTSYHNGRFCLEFIERMTRI</sequence>
<comment type="function">
    <text evidence="4">Catalyzes the reversible epimerization of cellobiose to 4-O-beta-D-glucopyranosyl-D-mannose (Glc-Man).</text>
</comment>
<dbReference type="Proteomes" id="UP001595880">
    <property type="component" value="Unassembled WGS sequence"/>
</dbReference>
<evidence type="ECO:0000313" key="5">
    <source>
        <dbReference type="EMBL" id="MFC4388724.1"/>
    </source>
</evidence>
<proteinExistence type="inferred from homology"/>
<name>A0ABV8VW71_9BACI</name>
<dbReference type="EC" id="5.1.3.11" evidence="4"/>
<dbReference type="EMBL" id="JBHSDV010000004">
    <property type="protein sequence ID" value="MFC4388724.1"/>
    <property type="molecule type" value="Genomic_DNA"/>
</dbReference>
<dbReference type="SUPFAM" id="SSF48208">
    <property type="entry name" value="Six-hairpin glycosidases"/>
    <property type="match status" value="1"/>
</dbReference>
<comment type="catalytic activity">
    <reaction evidence="1 4">
        <text>D-cellobiose = beta-D-glucosyl-(1-&gt;4)-D-mannopyranose</text>
        <dbReference type="Rhea" id="RHEA:23384"/>
        <dbReference type="ChEBI" id="CHEBI:17057"/>
        <dbReference type="ChEBI" id="CHEBI:47931"/>
        <dbReference type="EC" id="5.1.3.11"/>
    </reaction>
</comment>
<dbReference type="InterPro" id="IPR010819">
    <property type="entry name" value="AGE/CE"/>
</dbReference>
<dbReference type="HAMAP" id="MF_00929">
    <property type="entry name" value="Cellobiose_2_epim"/>
    <property type="match status" value="1"/>
</dbReference>
<dbReference type="RefSeq" id="WP_390199969.1">
    <property type="nucleotide sequence ID" value="NZ_JBHSDV010000004.1"/>
</dbReference>
<dbReference type="Pfam" id="PF07221">
    <property type="entry name" value="GlcNAc_2-epim"/>
    <property type="match status" value="1"/>
</dbReference>
<accession>A0ABV8VW71</accession>
<dbReference type="InterPro" id="IPR012341">
    <property type="entry name" value="6hp_glycosidase-like_sf"/>
</dbReference>
<evidence type="ECO:0000256" key="2">
    <source>
        <dbReference type="ARBA" id="ARBA00008558"/>
    </source>
</evidence>
<comment type="caution">
    <text evidence="5">The sequence shown here is derived from an EMBL/GenBank/DDBJ whole genome shotgun (WGS) entry which is preliminary data.</text>
</comment>
<dbReference type="InterPro" id="IPR028584">
    <property type="entry name" value="Cellobiose_2_epim"/>
</dbReference>
<comment type="similarity">
    <text evidence="4">Belongs to the cellobiose 2-epimerase family.</text>
</comment>
<comment type="similarity">
    <text evidence="2">Belongs to the N-acylglucosamine 2-epimerase family.</text>
</comment>
<gene>
    <name evidence="5" type="ORF">ACFOZ1_13065</name>
</gene>
<dbReference type="PANTHER" id="PTHR15108">
    <property type="entry name" value="N-ACYLGLUCOSAMINE-2-EPIMERASE"/>
    <property type="match status" value="1"/>
</dbReference>
<evidence type="ECO:0000256" key="1">
    <source>
        <dbReference type="ARBA" id="ARBA00001470"/>
    </source>
</evidence>
<organism evidence="5 6">
    <name type="scientific">Gracilibacillus marinus</name>
    <dbReference type="NCBI Taxonomy" id="630535"/>
    <lineage>
        <taxon>Bacteria</taxon>
        <taxon>Bacillati</taxon>
        <taxon>Bacillota</taxon>
        <taxon>Bacilli</taxon>
        <taxon>Bacillales</taxon>
        <taxon>Bacillaceae</taxon>
        <taxon>Gracilibacillus</taxon>
    </lineage>
</organism>
<evidence type="ECO:0000256" key="3">
    <source>
        <dbReference type="ARBA" id="ARBA00023235"/>
    </source>
</evidence>
<evidence type="ECO:0000313" key="6">
    <source>
        <dbReference type="Proteomes" id="UP001595880"/>
    </source>
</evidence>
<evidence type="ECO:0000256" key="4">
    <source>
        <dbReference type="HAMAP-Rule" id="MF_00929"/>
    </source>
</evidence>
<keyword evidence="6" id="KW-1185">Reference proteome</keyword>
<keyword evidence="3 4" id="KW-0413">Isomerase</keyword>
<protein>
    <recommendedName>
        <fullName evidence="4">Cellobiose 2-epimerase</fullName>
        <shortName evidence="4">CE</shortName>
        <ecNumber evidence="4">5.1.3.11</ecNumber>
    </recommendedName>
</protein>